<dbReference type="SUPFAM" id="SSF50129">
    <property type="entry name" value="GroES-like"/>
    <property type="match status" value="1"/>
</dbReference>
<dbReference type="Pfam" id="PF00107">
    <property type="entry name" value="ADH_zinc_N"/>
    <property type="match status" value="1"/>
</dbReference>
<accession>A0ABU2MRP8</accession>
<feature type="domain" description="Enoyl reductase (ER)" evidence="1">
    <location>
        <begin position="8"/>
        <end position="313"/>
    </location>
</feature>
<dbReference type="SMART" id="SM00829">
    <property type="entry name" value="PKS_ER"/>
    <property type="match status" value="1"/>
</dbReference>
<comment type="caution">
    <text evidence="2">The sequence shown here is derived from an EMBL/GenBank/DDBJ whole genome shotgun (WGS) entry which is preliminary data.</text>
</comment>
<dbReference type="PANTHER" id="PTHR45033:SF2">
    <property type="entry name" value="ZINC-TYPE ALCOHOL DEHYDROGENASE-LIKE PROTEIN C1773.06C"/>
    <property type="match status" value="1"/>
</dbReference>
<dbReference type="SUPFAM" id="SSF51735">
    <property type="entry name" value="NAD(P)-binding Rossmann-fold domains"/>
    <property type="match status" value="1"/>
</dbReference>
<evidence type="ECO:0000259" key="1">
    <source>
        <dbReference type="SMART" id="SM00829"/>
    </source>
</evidence>
<dbReference type="Gene3D" id="3.40.50.720">
    <property type="entry name" value="NAD(P)-binding Rossmann-like Domain"/>
    <property type="match status" value="1"/>
</dbReference>
<dbReference type="InterPro" id="IPR036291">
    <property type="entry name" value="NAD(P)-bd_dom_sf"/>
</dbReference>
<keyword evidence="3" id="KW-1185">Reference proteome</keyword>
<organism evidence="2 3">
    <name type="scientific">Streptomyces litchfieldiae</name>
    <dbReference type="NCBI Taxonomy" id="3075543"/>
    <lineage>
        <taxon>Bacteria</taxon>
        <taxon>Bacillati</taxon>
        <taxon>Actinomycetota</taxon>
        <taxon>Actinomycetes</taxon>
        <taxon>Kitasatosporales</taxon>
        <taxon>Streptomycetaceae</taxon>
        <taxon>Streptomyces</taxon>
    </lineage>
</organism>
<name>A0ABU2MRP8_9ACTN</name>
<dbReference type="Proteomes" id="UP001183246">
    <property type="component" value="Unassembled WGS sequence"/>
</dbReference>
<gene>
    <name evidence="2" type="ORF">RM590_16855</name>
</gene>
<dbReference type="InterPro" id="IPR013149">
    <property type="entry name" value="ADH-like_C"/>
</dbReference>
<protein>
    <submittedName>
        <fullName evidence="2">NAD(P)-dependent alcohol dehydrogenase</fullName>
    </submittedName>
</protein>
<proteinExistence type="predicted"/>
<dbReference type="InterPro" id="IPR052711">
    <property type="entry name" value="Zinc_ADH-like"/>
</dbReference>
<dbReference type="PANTHER" id="PTHR45033">
    <property type="match status" value="1"/>
</dbReference>
<dbReference type="InterPro" id="IPR013154">
    <property type="entry name" value="ADH-like_N"/>
</dbReference>
<dbReference type="CDD" id="cd08276">
    <property type="entry name" value="MDR7"/>
    <property type="match status" value="1"/>
</dbReference>
<reference evidence="3" key="1">
    <citation type="submission" date="2023-07" db="EMBL/GenBank/DDBJ databases">
        <title>30 novel species of actinomycetes from the DSMZ collection.</title>
        <authorList>
            <person name="Nouioui I."/>
        </authorList>
    </citation>
    <scope>NUCLEOTIDE SEQUENCE [LARGE SCALE GENOMIC DNA]</scope>
    <source>
        <strain evidence="3">DSM 44938</strain>
    </source>
</reference>
<dbReference type="Pfam" id="PF08240">
    <property type="entry name" value="ADH_N"/>
    <property type="match status" value="1"/>
</dbReference>
<evidence type="ECO:0000313" key="2">
    <source>
        <dbReference type="EMBL" id="MDT0344276.1"/>
    </source>
</evidence>
<dbReference type="InterPro" id="IPR011032">
    <property type="entry name" value="GroES-like_sf"/>
</dbReference>
<dbReference type="EMBL" id="JAVREL010000009">
    <property type="protein sequence ID" value="MDT0344276.1"/>
    <property type="molecule type" value="Genomic_DNA"/>
</dbReference>
<dbReference type="RefSeq" id="WP_311705410.1">
    <property type="nucleotide sequence ID" value="NZ_JAVREL010000009.1"/>
</dbReference>
<dbReference type="Gene3D" id="3.90.180.10">
    <property type="entry name" value="Medium-chain alcohol dehydrogenases, catalytic domain"/>
    <property type="match status" value="1"/>
</dbReference>
<evidence type="ECO:0000313" key="3">
    <source>
        <dbReference type="Proteomes" id="UP001183246"/>
    </source>
</evidence>
<sequence length="316" mass="32833">MRPSCRSGSSPQRSNAVSLRDLLVLAGDYPLPITPGIVAGCEGAGEVVATGPGAVRVRVGDRVMPTVFPDWIDGPFGLERAAQLGGTRNGTLAEYAVVPEEALVPIPEHLSYEEAAALPLTAVTAWHALTGSRPPLPGQTVVALGSGGVSLAVIQLAALAGARVIVTTSDVAKAERLRALGAHEVIDRRARPRWHEAVRELTDGRGADLVVDVAGTLEESLRSVAIGGDVAFVGYRTSATAAPRTALDARVLFASGARVRGIAVGSRAQFTALTQALATGRTQPVLGRVFPFTEAVAALRHQERGDGFGKVILTHA</sequence>
<dbReference type="InterPro" id="IPR020843">
    <property type="entry name" value="ER"/>
</dbReference>